<gene>
    <name evidence="2" type="ORF">GCM10007391_00730</name>
</gene>
<accession>A0A918MTF2</accession>
<evidence type="ECO:0000313" key="3">
    <source>
        <dbReference type="Proteomes" id="UP000631300"/>
    </source>
</evidence>
<name>A0A918MTF2_9ALTE</name>
<dbReference type="Proteomes" id="UP000631300">
    <property type="component" value="Unassembled WGS sequence"/>
</dbReference>
<dbReference type="PROSITE" id="PS51257">
    <property type="entry name" value="PROKAR_LIPOPROTEIN"/>
    <property type="match status" value="1"/>
</dbReference>
<protein>
    <recommendedName>
        <fullName evidence="4">DUF3192 domain-containing protein</fullName>
    </recommendedName>
</protein>
<feature type="signal peptide" evidence="1">
    <location>
        <begin position="1"/>
        <end position="22"/>
    </location>
</feature>
<sequence length="120" mass="13485">MKKLLLILAATAPLLLSGCVVSVGGDGDSHYGADWEDREYNNRKHIAKLEQDMSYESVVRKMGVADFNEMHQKDDGVYRVLFYRTQRTQDDGVTTKDECTPLVFRNGALIGWGDSAYAHI</sequence>
<organism evidence="2 3">
    <name type="scientific">Alteromonas halophila</name>
    <dbReference type="NCBI Taxonomy" id="516698"/>
    <lineage>
        <taxon>Bacteria</taxon>
        <taxon>Pseudomonadati</taxon>
        <taxon>Pseudomonadota</taxon>
        <taxon>Gammaproteobacteria</taxon>
        <taxon>Alteromonadales</taxon>
        <taxon>Alteromonadaceae</taxon>
        <taxon>Alteromonas/Salinimonas group</taxon>
        <taxon>Alteromonas</taxon>
    </lineage>
</organism>
<dbReference type="RefSeq" id="WP_189403106.1">
    <property type="nucleotide sequence ID" value="NZ_BMXP01000001.1"/>
</dbReference>
<dbReference type="InterPro" id="IPR021534">
    <property type="entry name" value="DUF3192"/>
</dbReference>
<feature type="chain" id="PRO_5037311133" description="DUF3192 domain-containing protein" evidence="1">
    <location>
        <begin position="23"/>
        <end position="120"/>
    </location>
</feature>
<reference evidence="2" key="1">
    <citation type="journal article" date="2014" name="Int. J. Syst. Evol. Microbiol.">
        <title>Complete genome sequence of Corynebacterium casei LMG S-19264T (=DSM 44701T), isolated from a smear-ripened cheese.</title>
        <authorList>
            <consortium name="US DOE Joint Genome Institute (JGI-PGF)"/>
            <person name="Walter F."/>
            <person name="Albersmeier A."/>
            <person name="Kalinowski J."/>
            <person name="Ruckert C."/>
        </authorList>
    </citation>
    <scope>NUCLEOTIDE SEQUENCE</scope>
    <source>
        <strain evidence="2">KCTC 22164</strain>
    </source>
</reference>
<evidence type="ECO:0000313" key="2">
    <source>
        <dbReference type="EMBL" id="GGW73049.1"/>
    </source>
</evidence>
<dbReference type="AlphaFoldDB" id="A0A918MTF2"/>
<comment type="caution">
    <text evidence="2">The sequence shown here is derived from an EMBL/GenBank/DDBJ whole genome shotgun (WGS) entry which is preliminary data.</text>
</comment>
<dbReference type="EMBL" id="BMXP01000001">
    <property type="protein sequence ID" value="GGW73049.1"/>
    <property type="molecule type" value="Genomic_DNA"/>
</dbReference>
<reference evidence="2" key="2">
    <citation type="submission" date="2020-09" db="EMBL/GenBank/DDBJ databases">
        <authorList>
            <person name="Sun Q."/>
            <person name="Kim S."/>
        </authorList>
    </citation>
    <scope>NUCLEOTIDE SEQUENCE</scope>
    <source>
        <strain evidence="2">KCTC 22164</strain>
    </source>
</reference>
<evidence type="ECO:0000256" key="1">
    <source>
        <dbReference type="SAM" id="SignalP"/>
    </source>
</evidence>
<dbReference type="Pfam" id="PF11399">
    <property type="entry name" value="DUF3192"/>
    <property type="match status" value="1"/>
</dbReference>
<evidence type="ECO:0008006" key="4">
    <source>
        <dbReference type="Google" id="ProtNLM"/>
    </source>
</evidence>
<keyword evidence="3" id="KW-1185">Reference proteome</keyword>
<proteinExistence type="predicted"/>
<keyword evidence="1" id="KW-0732">Signal</keyword>